<sequence>MSNWRPSTMTEDRLQDFAEKGLLPPKAGAHWRAPLAEHEEPQPKADEIVSDPSVPQVALEGN</sequence>
<dbReference type="OrthoDB" id="690705at2759"/>
<accession>A0A3L6QK81</accession>
<feature type="region of interest" description="Disordered" evidence="1">
    <location>
        <begin position="1"/>
        <end position="62"/>
    </location>
</feature>
<feature type="compositionally biased region" description="Basic and acidic residues" evidence="1">
    <location>
        <begin position="35"/>
        <end position="47"/>
    </location>
</feature>
<organism evidence="2 3">
    <name type="scientific">Panicum miliaceum</name>
    <name type="common">Proso millet</name>
    <name type="synonym">Broomcorn millet</name>
    <dbReference type="NCBI Taxonomy" id="4540"/>
    <lineage>
        <taxon>Eukaryota</taxon>
        <taxon>Viridiplantae</taxon>
        <taxon>Streptophyta</taxon>
        <taxon>Embryophyta</taxon>
        <taxon>Tracheophyta</taxon>
        <taxon>Spermatophyta</taxon>
        <taxon>Magnoliopsida</taxon>
        <taxon>Liliopsida</taxon>
        <taxon>Poales</taxon>
        <taxon>Poaceae</taxon>
        <taxon>PACMAD clade</taxon>
        <taxon>Panicoideae</taxon>
        <taxon>Panicodae</taxon>
        <taxon>Paniceae</taxon>
        <taxon>Panicinae</taxon>
        <taxon>Panicum</taxon>
        <taxon>Panicum sect. Panicum</taxon>
    </lineage>
</organism>
<evidence type="ECO:0000313" key="2">
    <source>
        <dbReference type="EMBL" id="RLM81038.1"/>
    </source>
</evidence>
<evidence type="ECO:0000313" key="3">
    <source>
        <dbReference type="Proteomes" id="UP000275267"/>
    </source>
</evidence>
<name>A0A3L6QK81_PANMI</name>
<keyword evidence="3" id="KW-1185">Reference proteome</keyword>
<protein>
    <submittedName>
        <fullName evidence="2">Uncharacterized protein</fullName>
    </submittedName>
</protein>
<dbReference type="Proteomes" id="UP000275267">
    <property type="component" value="Unassembled WGS sequence"/>
</dbReference>
<dbReference type="EMBL" id="PQIB02000012">
    <property type="protein sequence ID" value="RLM81038.1"/>
    <property type="molecule type" value="Genomic_DNA"/>
</dbReference>
<proteinExistence type="predicted"/>
<comment type="caution">
    <text evidence="2">The sequence shown here is derived from an EMBL/GenBank/DDBJ whole genome shotgun (WGS) entry which is preliminary data.</text>
</comment>
<evidence type="ECO:0000256" key="1">
    <source>
        <dbReference type="SAM" id="MobiDB-lite"/>
    </source>
</evidence>
<reference evidence="3" key="1">
    <citation type="journal article" date="2019" name="Nat. Commun.">
        <title>The genome of broomcorn millet.</title>
        <authorList>
            <person name="Zou C."/>
            <person name="Miki D."/>
            <person name="Li D."/>
            <person name="Tang Q."/>
            <person name="Xiao L."/>
            <person name="Rajput S."/>
            <person name="Deng P."/>
            <person name="Jia W."/>
            <person name="Huang R."/>
            <person name="Zhang M."/>
            <person name="Sun Y."/>
            <person name="Hu J."/>
            <person name="Fu X."/>
            <person name="Schnable P.S."/>
            <person name="Li F."/>
            <person name="Zhang H."/>
            <person name="Feng B."/>
            <person name="Zhu X."/>
            <person name="Liu R."/>
            <person name="Schnable J.C."/>
            <person name="Zhu J.-K."/>
            <person name="Zhang H."/>
        </authorList>
    </citation>
    <scope>NUCLEOTIDE SEQUENCE [LARGE SCALE GENOMIC DNA]</scope>
</reference>
<feature type="compositionally biased region" description="Basic and acidic residues" evidence="1">
    <location>
        <begin position="10"/>
        <end position="19"/>
    </location>
</feature>
<dbReference type="AlphaFoldDB" id="A0A3L6QK81"/>
<gene>
    <name evidence="2" type="ORF">C2845_PM12G15250</name>
</gene>